<dbReference type="PIRSF" id="PIRSF021524">
    <property type="entry name" value="MSH_acetyltransferase"/>
    <property type="match status" value="1"/>
</dbReference>
<evidence type="ECO:0000313" key="6">
    <source>
        <dbReference type="EMBL" id="MFB9776661.1"/>
    </source>
</evidence>
<keyword evidence="2 4" id="KW-0677">Repeat</keyword>
<name>A0ABV5X2L2_9MICO</name>
<keyword evidence="1 4" id="KW-0808">Transferase</keyword>
<feature type="domain" description="N-acetyltransferase" evidence="5">
    <location>
        <begin position="152"/>
        <end position="317"/>
    </location>
</feature>
<dbReference type="InterPro" id="IPR016181">
    <property type="entry name" value="Acyl_CoA_acyltransferase"/>
</dbReference>
<dbReference type="PROSITE" id="PS51186">
    <property type="entry name" value="GNAT"/>
    <property type="match status" value="2"/>
</dbReference>
<dbReference type="EMBL" id="JBHMAU010000063">
    <property type="protein sequence ID" value="MFB9776661.1"/>
    <property type="molecule type" value="Genomic_DNA"/>
</dbReference>
<feature type="binding site" evidence="4">
    <location>
        <position position="285"/>
    </location>
    <ligand>
        <name>1D-myo-inositol 2-(L-cysteinylamino)-2-deoxy-alpha-D-glucopyranoside</name>
        <dbReference type="ChEBI" id="CHEBI:58887"/>
    </ligand>
</feature>
<comment type="subunit">
    <text evidence="4">Monomer.</text>
</comment>
<evidence type="ECO:0000313" key="7">
    <source>
        <dbReference type="Proteomes" id="UP001589707"/>
    </source>
</evidence>
<feature type="binding site" evidence="4">
    <location>
        <position position="178"/>
    </location>
    <ligand>
        <name>1D-myo-inositol 2-(L-cysteinylamino)-2-deoxy-alpha-D-glucopyranoside</name>
        <dbReference type="ChEBI" id="CHEBI:58887"/>
    </ligand>
</feature>
<evidence type="ECO:0000256" key="4">
    <source>
        <dbReference type="HAMAP-Rule" id="MF_01698"/>
    </source>
</evidence>
<protein>
    <recommendedName>
        <fullName evidence="4">Mycothiol acetyltransferase</fullName>
        <shortName evidence="4">MSH acetyltransferase</shortName>
        <ecNumber evidence="4">2.3.1.189</ecNumber>
    </recommendedName>
    <alternativeName>
        <fullName evidence="4">Mycothiol synthase</fullName>
    </alternativeName>
</protein>
<comment type="function">
    <text evidence="4">Catalyzes the transfer of acetyl from acetyl-CoA to desacetylmycothiol (Cys-GlcN-Ins) to form mycothiol.</text>
</comment>
<dbReference type="HAMAP" id="MF_01698">
    <property type="entry name" value="MshD"/>
    <property type="match status" value="1"/>
</dbReference>
<gene>
    <name evidence="4 6" type="primary">mshD</name>
    <name evidence="6" type="ORF">ACFFN1_09660</name>
</gene>
<comment type="caution">
    <text evidence="6">The sequence shown here is derived from an EMBL/GenBank/DDBJ whole genome shotgun (WGS) entry which is preliminary data.</text>
</comment>
<dbReference type="GO" id="GO:0035447">
    <property type="term" value="F:mycothiol synthase activity"/>
    <property type="evidence" value="ECO:0007669"/>
    <property type="project" value="UniProtKB-EC"/>
</dbReference>
<evidence type="ECO:0000259" key="5">
    <source>
        <dbReference type="PROSITE" id="PS51186"/>
    </source>
</evidence>
<feature type="binding site" evidence="4">
    <location>
        <position position="234"/>
    </location>
    <ligand>
        <name>1D-myo-inositol 2-(L-cysteinylamino)-2-deoxy-alpha-D-glucopyranoside</name>
        <dbReference type="ChEBI" id="CHEBI:58887"/>
    </ligand>
</feature>
<evidence type="ECO:0000256" key="3">
    <source>
        <dbReference type="ARBA" id="ARBA00023315"/>
    </source>
</evidence>
<proteinExistence type="inferred from homology"/>
<comment type="caution">
    <text evidence="4">Lacks conserved residue(s) required for the propagation of feature annotation.</text>
</comment>
<dbReference type="EC" id="2.3.1.189" evidence="4"/>
<comment type="catalytic activity">
    <reaction evidence="4">
        <text>1D-myo-inositol 2-(L-cysteinylamino)-2-deoxy-alpha-D-glucopyranoside + acetyl-CoA = mycothiol + CoA + H(+)</text>
        <dbReference type="Rhea" id="RHEA:26172"/>
        <dbReference type="ChEBI" id="CHEBI:15378"/>
        <dbReference type="ChEBI" id="CHEBI:16768"/>
        <dbReference type="ChEBI" id="CHEBI:57287"/>
        <dbReference type="ChEBI" id="CHEBI:57288"/>
        <dbReference type="ChEBI" id="CHEBI:58887"/>
        <dbReference type="EC" id="2.3.1.189"/>
    </reaction>
</comment>
<feature type="binding site" evidence="4">
    <location>
        <position position="247"/>
    </location>
    <ligand>
        <name>1D-myo-inositol 2-(L-cysteinylamino)-2-deoxy-alpha-D-glucopyranoside</name>
        <dbReference type="ChEBI" id="CHEBI:58887"/>
    </ligand>
</feature>
<dbReference type="Gene3D" id="3.40.630.30">
    <property type="match status" value="1"/>
</dbReference>
<dbReference type="InterPro" id="IPR050680">
    <property type="entry name" value="YpeA/RimI_acetyltransf"/>
</dbReference>
<keyword evidence="7" id="KW-1185">Reference proteome</keyword>
<evidence type="ECO:0000256" key="1">
    <source>
        <dbReference type="ARBA" id="ARBA00022679"/>
    </source>
</evidence>
<feature type="binding site" evidence="4">
    <location>
        <position position="38"/>
    </location>
    <ligand>
        <name>1D-myo-inositol 2-(L-cysteinylamino)-2-deoxy-alpha-D-glucopyranoside</name>
        <dbReference type="ChEBI" id="CHEBI:58887"/>
    </ligand>
</feature>
<dbReference type="Pfam" id="PF00583">
    <property type="entry name" value="Acetyltransf_1"/>
    <property type="match status" value="2"/>
</dbReference>
<keyword evidence="3 4" id="KW-0012">Acyltransferase</keyword>
<feature type="binding site" evidence="4">
    <location>
        <begin position="290"/>
        <end position="295"/>
    </location>
    <ligand>
        <name>acetyl-CoA</name>
        <dbReference type="ChEBI" id="CHEBI:57288"/>
        <label>2</label>
    </ligand>
</feature>
<dbReference type="SUPFAM" id="SSF55729">
    <property type="entry name" value="Acyl-CoA N-acyltransferases (Nat)"/>
    <property type="match status" value="1"/>
</dbReference>
<accession>A0ABV5X2L2</accession>
<dbReference type="PANTHER" id="PTHR43420">
    <property type="entry name" value="ACETYLTRANSFERASE"/>
    <property type="match status" value="1"/>
</dbReference>
<feature type="binding site" evidence="4">
    <location>
        <begin position="77"/>
        <end position="79"/>
    </location>
    <ligand>
        <name>acetyl-CoA</name>
        <dbReference type="ChEBI" id="CHEBI:57288"/>
        <label>1</label>
    </ligand>
</feature>
<feature type="binding site" evidence="4">
    <location>
        <begin position="258"/>
        <end position="264"/>
    </location>
    <ligand>
        <name>acetyl-CoA</name>
        <dbReference type="ChEBI" id="CHEBI:57288"/>
        <label>2</label>
    </ligand>
</feature>
<dbReference type="RefSeq" id="WP_376840510.1">
    <property type="nucleotide sequence ID" value="NZ_JBHMAU010000063.1"/>
</dbReference>
<reference evidence="6 7" key="1">
    <citation type="submission" date="2024-09" db="EMBL/GenBank/DDBJ databases">
        <authorList>
            <person name="Sun Q."/>
            <person name="Mori K."/>
        </authorList>
    </citation>
    <scope>NUCLEOTIDE SEQUENCE [LARGE SCALE GENOMIC DNA]</scope>
    <source>
        <strain evidence="6 7">JCM 11683</strain>
    </source>
</reference>
<dbReference type="InterPro" id="IPR017813">
    <property type="entry name" value="Mycothiol_AcTrfase"/>
</dbReference>
<dbReference type="InterPro" id="IPR000182">
    <property type="entry name" value="GNAT_dom"/>
</dbReference>
<dbReference type="CDD" id="cd04301">
    <property type="entry name" value="NAT_SF"/>
    <property type="match status" value="1"/>
</dbReference>
<comment type="similarity">
    <text evidence="4">Belongs to the acetyltransferase family. MshD subfamily.</text>
</comment>
<dbReference type="Proteomes" id="UP001589707">
    <property type="component" value="Unassembled WGS sequence"/>
</dbReference>
<evidence type="ECO:0000256" key="2">
    <source>
        <dbReference type="ARBA" id="ARBA00022737"/>
    </source>
</evidence>
<feature type="binding site" evidence="4">
    <location>
        <begin position="251"/>
        <end position="253"/>
    </location>
    <ligand>
        <name>acetyl-CoA</name>
        <dbReference type="ChEBI" id="CHEBI:57288"/>
        <label>2</label>
    </ligand>
</feature>
<feature type="domain" description="N-acetyltransferase" evidence="5">
    <location>
        <begin position="7"/>
        <end position="155"/>
    </location>
</feature>
<sequence>MVPSAPEAMLTESAGLTAEVRALLAAATAADGIAPLSEGLLEAAAGQPWSMLDVRLGEELIGFGIAAAQGERGALEAVIAPDHRGRGYGRMLIDALLERAGHPVWMWSHGDHPAAAAIAAAHRFTRSRELLQLQTGPVAELQFPDRPIPEGVRLRSFSPGDEAGWLRVNNAAFDWHPEQGRQELADIRAIVEAPGFDPDSVIIATRTGTSAEDGTPATGTSAAGEAIIGFHQTKLSADHPSGRRVGEVYVIATDPAVHARGVGQALTVAGMRYLIGAGAEFIELYVESDNAPARRLYARLGFDREIMHVSYAPPEEA</sequence>
<dbReference type="NCBIfam" id="TIGR03448">
    <property type="entry name" value="mycothiol_MshD"/>
    <property type="match status" value="1"/>
</dbReference>
<dbReference type="PANTHER" id="PTHR43420:SF12">
    <property type="entry name" value="N-ACETYLTRANSFERASE DOMAIN-CONTAINING PROTEIN"/>
    <property type="match status" value="1"/>
</dbReference>
<organism evidence="6 7">
    <name type="scientific">Brevibacterium otitidis</name>
    <dbReference type="NCBI Taxonomy" id="53364"/>
    <lineage>
        <taxon>Bacteria</taxon>
        <taxon>Bacillati</taxon>
        <taxon>Actinomycetota</taxon>
        <taxon>Actinomycetes</taxon>
        <taxon>Micrococcales</taxon>
        <taxon>Brevibacteriaceae</taxon>
        <taxon>Brevibacterium</taxon>
    </lineage>
</organism>